<sequence>MNLNRVAAVILASGFSQRFGSDDKLLSDLNGQPLAAHSAALVSALPFHSATAIVPANNTRLIQLYDDAGIEPVQNHNADLGQGASLAQAIDHIKNTPVDAALILLADMPFVTAAHLKKLADRMDDRDAVASRHGDVPQPPLLFARSTFEALATLSGDKGGKAFLATLSNTAFVDMAAREATDIDTPEALAQAVAQAQTSVD</sequence>
<name>X5M8Q2_9HYPH</name>
<protein>
    <submittedName>
        <fullName evidence="3">CTP:molybdopterin cytidylyltransferase</fullName>
    </submittedName>
</protein>
<dbReference type="KEGG" id="pect:BN1012_Phect1499"/>
<dbReference type="AlphaFoldDB" id="X5M8Q2"/>
<keyword evidence="3" id="KW-0808">Transferase</keyword>
<dbReference type="InterPro" id="IPR029044">
    <property type="entry name" value="Nucleotide-diphossugar_trans"/>
</dbReference>
<dbReference type="Pfam" id="PF12804">
    <property type="entry name" value="NTP_transf_3"/>
    <property type="match status" value="1"/>
</dbReference>
<feature type="domain" description="MobA-like NTP transferase" evidence="2">
    <location>
        <begin position="8"/>
        <end position="167"/>
    </location>
</feature>
<evidence type="ECO:0000259" key="2">
    <source>
        <dbReference type="Pfam" id="PF12804"/>
    </source>
</evidence>
<dbReference type="CDD" id="cd04182">
    <property type="entry name" value="GT_2_like_f"/>
    <property type="match status" value="1"/>
</dbReference>
<dbReference type="Proteomes" id="UP000032160">
    <property type="component" value="Chromosome I"/>
</dbReference>
<dbReference type="HOGENOM" id="CLU_061980_4_0_5"/>
<dbReference type="STRING" id="1458461.BN1012_Phect1499"/>
<keyword evidence="3" id="KW-0548">Nucleotidyltransferase</keyword>
<evidence type="ECO:0000313" key="3">
    <source>
        <dbReference type="EMBL" id="CDO59713.1"/>
    </source>
</evidence>
<reference evidence="3 4" key="1">
    <citation type="journal article" date="2014" name="Front. Genet.">
        <title>Genome and metabolic network of "Candidatus Phaeomarinobacter ectocarpi" Ec32, a new candidate genus of Alphaproteobacteria frequently associated with brown algae.</title>
        <authorList>
            <person name="Dittami S.M."/>
            <person name="Barbeyron T."/>
            <person name="Boyen C."/>
            <person name="Cambefort J."/>
            <person name="Collet G."/>
            <person name="Delage L."/>
            <person name="Gobet A."/>
            <person name="Groisillier A."/>
            <person name="Leblanc C."/>
            <person name="Michel G."/>
            <person name="Scornet D."/>
            <person name="Siegel A."/>
            <person name="Tapia J.E."/>
            <person name="Tonon T."/>
        </authorList>
    </citation>
    <scope>NUCLEOTIDE SEQUENCE [LARGE SCALE GENOMIC DNA]</scope>
    <source>
        <strain evidence="3 4">Ec32</strain>
    </source>
</reference>
<gene>
    <name evidence="3" type="ORF">BN1012_Phect1499</name>
</gene>
<dbReference type="SUPFAM" id="SSF53448">
    <property type="entry name" value="Nucleotide-diphospho-sugar transferases"/>
    <property type="match status" value="1"/>
</dbReference>
<dbReference type="RefSeq" id="WP_043950283.1">
    <property type="nucleotide sequence ID" value="NZ_HG966617.1"/>
</dbReference>
<dbReference type="Gene3D" id="3.90.550.10">
    <property type="entry name" value="Spore Coat Polysaccharide Biosynthesis Protein SpsA, Chain A"/>
    <property type="match status" value="1"/>
</dbReference>
<dbReference type="PANTHER" id="PTHR43777">
    <property type="entry name" value="MOLYBDENUM COFACTOR CYTIDYLYLTRANSFERASE"/>
    <property type="match status" value="1"/>
</dbReference>
<evidence type="ECO:0000313" key="4">
    <source>
        <dbReference type="Proteomes" id="UP000032160"/>
    </source>
</evidence>
<dbReference type="EMBL" id="HG966617">
    <property type="protein sequence ID" value="CDO59713.1"/>
    <property type="molecule type" value="Genomic_DNA"/>
</dbReference>
<dbReference type="PANTHER" id="PTHR43777:SF1">
    <property type="entry name" value="MOLYBDENUM COFACTOR CYTIDYLYLTRANSFERASE"/>
    <property type="match status" value="1"/>
</dbReference>
<accession>X5M8Q2</accession>
<evidence type="ECO:0000256" key="1">
    <source>
        <dbReference type="ARBA" id="ARBA00022842"/>
    </source>
</evidence>
<dbReference type="InterPro" id="IPR025877">
    <property type="entry name" value="MobA-like_NTP_Trfase"/>
</dbReference>
<keyword evidence="1" id="KW-0460">Magnesium</keyword>
<keyword evidence="4" id="KW-1185">Reference proteome</keyword>
<proteinExistence type="predicted"/>
<organism evidence="3 4">
    <name type="scientific">Candidatus Phaeomarinibacter ectocarpi</name>
    <dbReference type="NCBI Taxonomy" id="1458461"/>
    <lineage>
        <taxon>Bacteria</taxon>
        <taxon>Pseudomonadati</taxon>
        <taxon>Pseudomonadota</taxon>
        <taxon>Alphaproteobacteria</taxon>
        <taxon>Hyphomicrobiales</taxon>
        <taxon>Parvibaculaceae</taxon>
        <taxon>Candidatus Phaeomarinibacter</taxon>
    </lineage>
</organism>
<dbReference type="GO" id="GO:0016779">
    <property type="term" value="F:nucleotidyltransferase activity"/>
    <property type="evidence" value="ECO:0007669"/>
    <property type="project" value="UniProtKB-KW"/>
</dbReference>